<dbReference type="RefSeq" id="WP_187639200.1">
    <property type="nucleotide sequence ID" value="NZ_VZQQ01000095.1"/>
</dbReference>
<evidence type="ECO:0000313" key="12">
    <source>
        <dbReference type="EMBL" id="MBC8752335.1"/>
    </source>
</evidence>
<evidence type="ECO:0000256" key="5">
    <source>
        <dbReference type="ARBA" id="ARBA00022692"/>
    </source>
</evidence>
<dbReference type="PANTHER" id="PTHR34501">
    <property type="entry name" value="PROTEIN YDDL-RELATED"/>
    <property type="match status" value="1"/>
</dbReference>
<evidence type="ECO:0000256" key="1">
    <source>
        <dbReference type="ARBA" id="ARBA00004571"/>
    </source>
</evidence>
<evidence type="ECO:0000313" key="13">
    <source>
        <dbReference type="Proteomes" id="UP000736373"/>
    </source>
</evidence>
<gene>
    <name evidence="12" type="ORF">F6X42_39720</name>
</gene>
<keyword evidence="3" id="KW-0813">Transport</keyword>
<keyword evidence="4" id="KW-1134">Transmembrane beta strand</keyword>
<dbReference type="InterPro" id="IPR033900">
    <property type="entry name" value="Gram_neg_porin_domain"/>
</dbReference>
<comment type="caution">
    <text evidence="12">The sequence shown here is derived from an EMBL/GenBank/DDBJ whole genome shotgun (WGS) entry which is preliminary data.</text>
</comment>
<keyword evidence="8" id="KW-0626">Porin</keyword>
<comment type="subcellular location">
    <subcellularLocation>
        <location evidence="1">Cell outer membrane</location>
        <topology evidence="1">Multi-pass membrane protein</topology>
    </subcellularLocation>
</comment>
<protein>
    <submittedName>
        <fullName evidence="12">Porin</fullName>
    </submittedName>
</protein>
<name>A0ABR7Q1C2_9BURK</name>
<keyword evidence="9" id="KW-0472">Membrane</keyword>
<evidence type="ECO:0000256" key="7">
    <source>
        <dbReference type="ARBA" id="ARBA00023065"/>
    </source>
</evidence>
<dbReference type="CDD" id="cd00342">
    <property type="entry name" value="gram_neg_porins"/>
    <property type="match status" value="1"/>
</dbReference>
<evidence type="ECO:0000256" key="8">
    <source>
        <dbReference type="ARBA" id="ARBA00023114"/>
    </source>
</evidence>
<accession>A0ABR7Q1C2</accession>
<evidence type="ECO:0000256" key="6">
    <source>
        <dbReference type="ARBA" id="ARBA00022729"/>
    </source>
</evidence>
<keyword evidence="5" id="KW-0812">Transmembrane</keyword>
<organism evidence="12 13">
    <name type="scientific">Paraburkholderia podalyriae</name>
    <dbReference type="NCBI Taxonomy" id="1938811"/>
    <lineage>
        <taxon>Bacteria</taxon>
        <taxon>Pseudomonadati</taxon>
        <taxon>Pseudomonadota</taxon>
        <taxon>Betaproteobacteria</taxon>
        <taxon>Burkholderiales</taxon>
        <taxon>Burkholderiaceae</taxon>
        <taxon>Paraburkholderia</taxon>
    </lineage>
</organism>
<keyword evidence="7" id="KW-0406">Ion transport</keyword>
<evidence type="ECO:0000259" key="11">
    <source>
        <dbReference type="Pfam" id="PF13609"/>
    </source>
</evidence>
<dbReference type="Gene3D" id="2.40.160.10">
    <property type="entry name" value="Porin"/>
    <property type="match status" value="1"/>
</dbReference>
<reference evidence="12 13" key="1">
    <citation type="submission" date="2019-09" db="EMBL/GenBank/DDBJ databases">
        <title>Paraburkholderia podalyriae sp. nov., A South African Podalyria-associated rhizobium.</title>
        <authorList>
            <person name="Mavima L."/>
            <person name="Beukes C.W."/>
            <person name="Palmer M."/>
            <person name="De Meyer S.E."/>
            <person name="James E.K."/>
            <person name="Maluk M."/>
            <person name="Avontuur J.R."/>
            <person name="Chan W.Y."/>
            <person name="Venter S.N."/>
            <person name="Steenkamp E.T."/>
        </authorList>
    </citation>
    <scope>NUCLEOTIDE SEQUENCE [LARGE SCALE GENOMIC DNA]</scope>
    <source>
        <strain evidence="12 13">WC7.3b</strain>
    </source>
</reference>
<dbReference type="SUPFAM" id="SSF56935">
    <property type="entry name" value="Porins"/>
    <property type="match status" value="1"/>
</dbReference>
<feature type="domain" description="Porin" evidence="11">
    <location>
        <begin position="6"/>
        <end position="145"/>
    </location>
</feature>
<keyword evidence="6" id="KW-0732">Signal</keyword>
<dbReference type="InterPro" id="IPR050298">
    <property type="entry name" value="Gram-neg_bact_OMP"/>
</dbReference>
<evidence type="ECO:0000256" key="2">
    <source>
        <dbReference type="ARBA" id="ARBA00011233"/>
    </source>
</evidence>
<keyword evidence="10" id="KW-0998">Cell outer membrane</keyword>
<sequence length="159" mass="17096">MKQCTAISLTMGASVHAHSAVTLYGVIDEAVSYQTHTNPAGDSTWSLQQGNEGFLAGSRFGLLGNEDLGGGWKAGFRLENGFLAKSGKLDQQGQLFSRQAYVKLGHDGYGELALGRQYTTANTILYYVDPLGVGAAPTNSWQVSLTGQRSCLWADDMRE</sequence>
<proteinExistence type="predicted"/>
<comment type="subunit">
    <text evidence="2">Homotrimer.</text>
</comment>
<dbReference type="InterPro" id="IPR023614">
    <property type="entry name" value="Porin_dom_sf"/>
</dbReference>
<evidence type="ECO:0000256" key="3">
    <source>
        <dbReference type="ARBA" id="ARBA00022448"/>
    </source>
</evidence>
<keyword evidence="13" id="KW-1185">Reference proteome</keyword>
<dbReference type="Proteomes" id="UP000736373">
    <property type="component" value="Unassembled WGS sequence"/>
</dbReference>
<evidence type="ECO:0000256" key="10">
    <source>
        <dbReference type="ARBA" id="ARBA00023237"/>
    </source>
</evidence>
<dbReference type="Pfam" id="PF13609">
    <property type="entry name" value="Porin_4"/>
    <property type="match status" value="1"/>
</dbReference>
<dbReference type="PANTHER" id="PTHR34501:SF9">
    <property type="entry name" value="MAJOR OUTER MEMBRANE PROTEIN P.IA"/>
    <property type="match status" value="1"/>
</dbReference>
<dbReference type="EMBL" id="VZQQ01000095">
    <property type="protein sequence ID" value="MBC8752335.1"/>
    <property type="molecule type" value="Genomic_DNA"/>
</dbReference>
<evidence type="ECO:0000256" key="4">
    <source>
        <dbReference type="ARBA" id="ARBA00022452"/>
    </source>
</evidence>
<evidence type="ECO:0000256" key="9">
    <source>
        <dbReference type="ARBA" id="ARBA00023136"/>
    </source>
</evidence>